<feature type="region of interest" description="Disordered" evidence="2">
    <location>
        <begin position="1536"/>
        <end position="1562"/>
    </location>
</feature>
<dbReference type="GO" id="GO:0090522">
    <property type="term" value="P:vesicle tethering involved in exocytosis"/>
    <property type="evidence" value="ECO:0007669"/>
    <property type="project" value="UniProtKB-UniRule"/>
</dbReference>
<feature type="region of interest" description="Disordered" evidence="2">
    <location>
        <begin position="2596"/>
        <end position="2615"/>
    </location>
</feature>
<feature type="compositionally biased region" description="Gly residues" evidence="2">
    <location>
        <begin position="1163"/>
        <end position="1173"/>
    </location>
</feature>
<dbReference type="GO" id="GO:0000145">
    <property type="term" value="C:exocyst"/>
    <property type="evidence" value="ECO:0007669"/>
    <property type="project" value="UniProtKB-UniRule"/>
</dbReference>
<feature type="compositionally biased region" description="Low complexity" evidence="2">
    <location>
        <begin position="1144"/>
        <end position="1155"/>
    </location>
</feature>
<dbReference type="GO" id="GO:0015031">
    <property type="term" value="P:protein transport"/>
    <property type="evidence" value="ECO:0007669"/>
    <property type="project" value="UniProtKB-KW"/>
</dbReference>
<comment type="similarity">
    <text evidence="1">Belongs to the SEC8 family.</text>
</comment>
<keyword evidence="1" id="KW-0268">Exocytosis</keyword>
<feature type="region of interest" description="Disordered" evidence="2">
    <location>
        <begin position="2625"/>
        <end position="2644"/>
    </location>
</feature>
<dbReference type="OrthoDB" id="272977at2759"/>
<feature type="compositionally biased region" description="Basic and acidic residues" evidence="2">
    <location>
        <begin position="1540"/>
        <end position="1553"/>
    </location>
</feature>
<keyword evidence="1" id="KW-0813">Transport</keyword>
<evidence type="ECO:0000313" key="3">
    <source>
        <dbReference type="EMBL" id="KCV72018.1"/>
    </source>
</evidence>
<evidence type="ECO:0000256" key="2">
    <source>
        <dbReference type="SAM" id="MobiDB-lite"/>
    </source>
</evidence>
<dbReference type="RefSeq" id="XP_009493596.1">
    <property type="nucleotide sequence ID" value="XM_009495321.1"/>
</dbReference>
<dbReference type="GeneID" id="20526150"/>
<protein>
    <recommendedName>
        <fullName evidence="1">Exocyst complex component Sec8</fullName>
    </recommendedName>
</protein>
<feature type="region of interest" description="Disordered" evidence="2">
    <location>
        <begin position="1588"/>
        <end position="1614"/>
    </location>
</feature>
<dbReference type="GO" id="GO:0006612">
    <property type="term" value="P:protein targeting to membrane"/>
    <property type="evidence" value="ECO:0007669"/>
    <property type="project" value="UniProtKB-UniRule"/>
</dbReference>
<dbReference type="PANTHER" id="PTHR14146">
    <property type="entry name" value="EXOCYST COMPLEX COMPONENT 4"/>
    <property type="match status" value="1"/>
</dbReference>
<feature type="compositionally biased region" description="Gly residues" evidence="2">
    <location>
        <begin position="1995"/>
        <end position="2021"/>
    </location>
</feature>
<name>A0A058ZDL7_FONAL</name>
<evidence type="ECO:0000256" key="1">
    <source>
        <dbReference type="RuleBase" id="RU367079"/>
    </source>
</evidence>
<feature type="compositionally biased region" description="Pro residues" evidence="2">
    <location>
        <begin position="594"/>
        <end position="607"/>
    </location>
</feature>
<feature type="region of interest" description="Disordered" evidence="2">
    <location>
        <begin position="1055"/>
        <end position="1099"/>
    </location>
</feature>
<feature type="compositionally biased region" description="Low complexity" evidence="2">
    <location>
        <begin position="1055"/>
        <end position="1065"/>
    </location>
</feature>
<keyword evidence="1" id="KW-0653">Protein transport</keyword>
<accession>A0A058ZDL7</accession>
<dbReference type="GO" id="GO:0006893">
    <property type="term" value="P:Golgi to plasma membrane transport"/>
    <property type="evidence" value="ECO:0007669"/>
    <property type="project" value="TreeGrafter"/>
</dbReference>
<feature type="compositionally biased region" description="Polar residues" evidence="2">
    <location>
        <begin position="2604"/>
        <end position="2615"/>
    </location>
</feature>
<feature type="region of interest" description="Disordered" evidence="2">
    <location>
        <begin position="36"/>
        <end position="61"/>
    </location>
</feature>
<dbReference type="EMBL" id="KB932202">
    <property type="protein sequence ID" value="KCV72018.1"/>
    <property type="molecule type" value="Genomic_DNA"/>
</dbReference>
<comment type="function">
    <text evidence="1">Component of the exocyst complex involved in the docking of exocytic vesicles with fusion sites on the plasma membrane.</text>
</comment>
<organism evidence="3">
    <name type="scientific">Fonticula alba</name>
    <name type="common">Slime mold</name>
    <dbReference type="NCBI Taxonomy" id="691883"/>
    <lineage>
        <taxon>Eukaryota</taxon>
        <taxon>Rotosphaerida</taxon>
        <taxon>Fonticulaceae</taxon>
        <taxon>Fonticula</taxon>
    </lineage>
</organism>
<feature type="compositionally biased region" description="Low complexity" evidence="2">
    <location>
        <begin position="1073"/>
        <end position="1099"/>
    </location>
</feature>
<feature type="region of interest" description="Disordered" evidence="2">
    <location>
        <begin position="1130"/>
        <end position="1196"/>
    </location>
</feature>
<feature type="compositionally biased region" description="Pro residues" evidence="2">
    <location>
        <begin position="104"/>
        <end position="116"/>
    </location>
</feature>
<dbReference type="PANTHER" id="PTHR14146:SF0">
    <property type="entry name" value="EXOCYST COMPLEX COMPONENT 4"/>
    <property type="match status" value="1"/>
</dbReference>
<dbReference type="InterPro" id="IPR039682">
    <property type="entry name" value="Sec8/EXOC4"/>
</dbReference>
<reference evidence="3" key="1">
    <citation type="submission" date="2013-04" db="EMBL/GenBank/DDBJ databases">
        <title>The Genome Sequence of Fonticula alba ATCC 38817.</title>
        <authorList>
            <consortium name="The Broad Institute Genomics Platform"/>
            <person name="Russ C."/>
            <person name="Cuomo C."/>
            <person name="Burger G."/>
            <person name="Gray M.W."/>
            <person name="Holland P.W.H."/>
            <person name="King N."/>
            <person name="Lang F.B.F."/>
            <person name="Roger A.J."/>
            <person name="Ruiz-Trillo I."/>
            <person name="Brown M."/>
            <person name="Walker B."/>
            <person name="Young S."/>
            <person name="Zeng Q."/>
            <person name="Gargeya S."/>
            <person name="Fitzgerald M."/>
            <person name="Haas B."/>
            <person name="Abouelleil A."/>
            <person name="Allen A.W."/>
            <person name="Alvarado L."/>
            <person name="Arachchi H.M."/>
            <person name="Berlin A.M."/>
            <person name="Chapman S.B."/>
            <person name="Gainer-Dewar J."/>
            <person name="Goldberg J."/>
            <person name="Griggs A."/>
            <person name="Gujja S."/>
            <person name="Hansen M."/>
            <person name="Howarth C."/>
            <person name="Imamovic A."/>
            <person name="Ireland A."/>
            <person name="Larimer J."/>
            <person name="McCowan C."/>
            <person name="Murphy C."/>
            <person name="Pearson M."/>
            <person name="Poon T.W."/>
            <person name="Priest M."/>
            <person name="Roberts A."/>
            <person name="Saif S."/>
            <person name="Shea T."/>
            <person name="Sisk P."/>
            <person name="Sykes S."/>
            <person name="Wortman J."/>
            <person name="Nusbaum C."/>
            <person name="Birren B."/>
        </authorList>
    </citation>
    <scope>NUCLEOTIDE SEQUENCE [LARGE SCALE GENOMIC DNA]</scope>
    <source>
        <strain evidence="3">ATCC 38817</strain>
    </source>
</reference>
<proteinExistence type="inferred from homology"/>
<feature type="region of interest" description="Disordered" evidence="2">
    <location>
        <begin position="94"/>
        <end position="116"/>
    </location>
</feature>
<gene>
    <name evidence="3" type="ORF">H696_01425</name>
</gene>
<sequence length="2752" mass="287314">MPRVDEILALLDPVATSVVEYAVGVRDGTHMVPAVEDFPLSGRPRPGAGTEGARENLPPGPAGVAALQQVLGALEDAFAGLDAAVGALVDGGGGGGGGGGARPTPAPIARPPAPGAEPGPLFQDISTGQPHPLPLDLTSAPAQVVIEQAMAAPGGPVGGPAPGPDRPPGPVSAGVSLRRGFLLGLVGLLAGTDVFAGLAPAAGRLMRLLLGQVPGLEADRLGLDAVCHLLDRVSLAGCAGAGPGGGAMFAQRLARACVRELRSAECSPKMDRFGARCALALRALAVCLSHLAGRTPEADALRVLGEASRCLARVFQRSFDRGARDWEQVNAARTRHERQLADRPAASATGAPSAYCVAQAGAGAGAGAGPGPAAPATHCPKRAFLLFQLFHASVPVAVACLSLAVGLAEGDPQGLGAAGAPVTGLAIGTGLLHAGALSRPAACRAFAELRIDWAFKPTPFEGPAHLAKRHAGALLSRLAAGTLLLLPAGVAPWAADAALPPGPLSPGPGSGIERGLPAAGILPTGLAADCPAVSGPGGGRLPPPLPGLGALLHAAGRTGLLAGGEILTAVALLECRRVRFDRLDAGVAGMQHPEMPPPPASSGPPSPGAEDFDFEALLQADKAEHLCYDVFDPYDRGVPSLDFEPDFGGPEDALQVVDFSFDPENEPDRPAEGDPAWPREGRSVADTLATLGMAPSELLEQHTASRARAPPQVHPLGVGLWALLGSLPLAWPLDAGRPCEQACCPATAPAVLPCLPTPLHSSQRLLLLVPAAFALLDSPVAQANVYGRTLLEFASAGCLAACRSGRPTPRPPGLPFVQPALARASATGSPFTITRESRLVSEYLRLSATASEGPDAGGPHRLAHFHQQLLGPLCESIISLASFGSPSYAFSAAAWDLGLVRVLGLAEGPARRRALLDLAARCPFPTSKGALLLLYKDFDRLSLSSSLATDRAFGAGSFDALAGVVDSLVRDKINPPKQPRAGGPDPAQPLSVRALLDNRDVLSALLAILQFGLRSGLYGSDSESANRPAVIRHKVLDPLRDLVDRVRRDHDMYSRLARSSAAPSSGVNLDPQGSASANGSNGGATADGAGAPASSSSSSSAFASASMAALQPFSPISDALTSSVRRLQFGRRGRAGPPTPTAPTPTAGRPAYNGDDSSDDEAGGGAGSGAYGRHGGRGDDGGAGASGGSSYLPSGRSHYTHSQKVIRDFYQPLYAGNTEYDALQVSLAILYHSETHRLRNDHCDVEVMPIFRSEAIPHHLVHASQSTSLLTNLLDSTCKALDEIITRNHVSITDVLVTFGQITDGVRLAETQLEIILRNLRGIKHEQAQFRFHREALEALLFDKLRHDTALSISEKMRIIQRTPAYIQRLMDARQIVAAADVLHIALNQTSSDEFSELTALQKLHSSLGVLSSDLFNTILEELMGILFLTDRTTSEEAMQFFAECATREAALLDAEVATTSALASFMSTSSAARAMAGSAAGSPAGSAPSSPGVDAEFRTSLLLRTNSIMAPGGGAGGPRGGRNVAALYSASHGLTAGGRDTDRRRPIGRAEFDTGPPMRNAAHLTDDVEKRHSRQFASVLKMLNQQRADGGPDAPRGAVLPSAGAGPAPAPADEEEDIDAILFGECAVIDLAPSVHDASVAAIEASARQLLSEYQATPDTSQATNSAAFRQLGRAHDPAATEFDWWISCPLRARIRSLIKSSAKLGLLDYLVEKLNQSLEKNVFQMMEHAIQLADQKCLSGLCHELHLYISHEIRCAAVEFGLIPVGSAPPKSHMDMYQTISSNAHARFPPIEPIWIAIDRELRVFMDDYLSIRSIDTSSTLAATMASLSEMSKTITQNISDSGGIFGFKRPQTVAKKPGASVDSINAQGRGLLKLANSRASLAVTDHLRAHSTSSHGLLHTLGPDAESGTSAGQTGVTGHRLLAMPNACLTIVVTGPIRSFTDVCFRRCKASLSIAPPEFVPSNYGKLAMEKFYFAIGGSINTLAAKRPAPGPAGGSPGLGGDSSAGPGAGLGSTGSGSPGSAAVLGFSDYLRRFMMDAFLPALFSRAETISLEIFQEVNRLFEYNAGAGPAEVHAGALPAGSLAALSAESPVPEVCPQPSGPPVLRSAARLLAILAELAFVSSRSERLGLPAECRDSIVQLAVALVKKYYTLGQNILSRASNNLLVSGIEQASYDILPSDLQPSADRLEHLFKNICVNDFLTADQLCRRDFDEDRARMRSIRKTEQPDYRNKPAQHADFGRSHIGSGPTYYSPGAVSPFSAYDDGSTVLSEAALKFELSPARMETLAIISHSMNWLYSRISLLRFGGGDAAAATASRGSKGPAATIAADAFALSHQQSLGTHVVDGAVKLFISLSTNFIPGIPQGDAVANTIQPSLPLNRSDLAGLYFVPHTNSTYETSFTALLNNLHSLAKRFLFVVRSSILRMACVYASRGIRRGDYTPHRGVRHGVEADVNIRTICSALQGTFALLQPTLARPALRFVFYGLPMCIAESLIDSSQYIHYINRQGVLRLTLNVFYIQQHLGAIFAEVPVPAGTGRVVAAADPMAGGASPAFGEHPSLARALALFQLLYLDANSVIALVASAASRRRGGLGSAAAGHGSPCSSLVSTPNLLGSRSPGVRDMASMLMDPSDEGSSSGAASGAGPSIGLLGVDPAGTGAGSMSLLSDVGLGLFDFDLYHYRIVVDLIYRNFHLLQPDLATSLPRLLATESAAGATTPPVDTALLSARPTYDEQMQTLERAFSGMPTIASP</sequence>
<dbReference type="Proteomes" id="UP000030693">
    <property type="component" value="Unassembled WGS sequence"/>
</dbReference>
<keyword evidence="4" id="KW-1185">Reference proteome</keyword>
<evidence type="ECO:0000313" key="4">
    <source>
        <dbReference type="Proteomes" id="UP000030693"/>
    </source>
</evidence>
<feature type="region of interest" description="Disordered" evidence="2">
    <location>
        <begin position="1990"/>
        <end position="2022"/>
    </location>
</feature>
<feature type="region of interest" description="Disordered" evidence="2">
    <location>
        <begin position="589"/>
        <end position="611"/>
    </location>
</feature>